<sequence>MSARDKLPAAPVETARDLAEKHDMRLLRAKQLCRPVLYKGIKQFIAGLHWHKGDAEGTVYLEGIVEPVRPSELTITEEPQ</sequence>
<dbReference type="RefSeq" id="WP_135204196.1">
    <property type="nucleotide sequence ID" value="NZ_SPVG01000245.1"/>
</dbReference>
<evidence type="ECO:0000313" key="1">
    <source>
        <dbReference type="EMBL" id="TFW15910.1"/>
    </source>
</evidence>
<protein>
    <submittedName>
        <fullName evidence="1">Uncharacterized protein</fullName>
    </submittedName>
</protein>
<name>A0A4Y9S3M2_9BURK</name>
<dbReference type="OrthoDB" id="8778045at2"/>
<dbReference type="AlphaFoldDB" id="A0A4Y9S3M2"/>
<organism evidence="1 2">
    <name type="scientific">Duganella callida</name>
    <dbReference type="NCBI Taxonomy" id="2561932"/>
    <lineage>
        <taxon>Bacteria</taxon>
        <taxon>Pseudomonadati</taxon>
        <taxon>Pseudomonadota</taxon>
        <taxon>Betaproteobacteria</taxon>
        <taxon>Burkholderiales</taxon>
        <taxon>Oxalobacteraceae</taxon>
        <taxon>Telluria group</taxon>
        <taxon>Duganella</taxon>
    </lineage>
</organism>
<gene>
    <name evidence="1" type="ORF">E4L98_24745</name>
</gene>
<proteinExistence type="predicted"/>
<keyword evidence="2" id="KW-1185">Reference proteome</keyword>
<reference evidence="1 2" key="1">
    <citation type="submission" date="2019-03" db="EMBL/GenBank/DDBJ databases">
        <title>Draft Genome Sequence of Duganella callidus sp. nov., a Novel Duganella Species Isolated from Cultivated Soil.</title>
        <authorList>
            <person name="Raths R."/>
            <person name="Peta V."/>
            <person name="Bucking H."/>
        </authorList>
    </citation>
    <scope>NUCLEOTIDE SEQUENCE [LARGE SCALE GENOMIC DNA]</scope>
    <source>
        <strain evidence="1 2">DN04</strain>
    </source>
</reference>
<dbReference type="EMBL" id="SPVG01000245">
    <property type="protein sequence ID" value="TFW15910.1"/>
    <property type="molecule type" value="Genomic_DNA"/>
</dbReference>
<dbReference type="Proteomes" id="UP000297729">
    <property type="component" value="Unassembled WGS sequence"/>
</dbReference>
<comment type="caution">
    <text evidence="1">The sequence shown here is derived from an EMBL/GenBank/DDBJ whole genome shotgun (WGS) entry which is preliminary data.</text>
</comment>
<accession>A0A4Y9S3M2</accession>
<evidence type="ECO:0000313" key="2">
    <source>
        <dbReference type="Proteomes" id="UP000297729"/>
    </source>
</evidence>